<accession>A0ABN9F801</accession>
<name>A0ABN9F801_9NEOB</name>
<protein>
    <submittedName>
        <fullName evidence="1">Uncharacterized protein</fullName>
    </submittedName>
</protein>
<dbReference type="EMBL" id="CATNWA010016493">
    <property type="protein sequence ID" value="CAI9593174.1"/>
    <property type="molecule type" value="Genomic_DNA"/>
</dbReference>
<proteinExistence type="predicted"/>
<gene>
    <name evidence="1" type="ORF">SPARVUS_LOCUS11502360</name>
</gene>
<comment type="caution">
    <text evidence="1">The sequence shown here is derived from an EMBL/GenBank/DDBJ whole genome shotgun (WGS) entry which is preliminary data.</text>
</comment>
<evidence type="ECO:0000313" key="1">
    <source>
        <dbReference type="EMBL" id="CAI9593174.1"/>
    </source>
</evidence>
<feature type="non-terminal residue" evidence="1">
    <location>
        <position position="1"/>
    </location>
</feature>
<evidence type="ECO:0000313" key="2">
    <source>
        <dbReference type="Proteomes" id="UP001162483"/>
    </source>
</evidence>
<reference evidence="1" key="1">
    <citation type="submission" date="2023-05" db="EMBL/GenBank/DDBJ databases">
        <authorList>
            <person name="Stuckert A."/>
        </authorList>
    </citation>
    <scope>NUCLEOTIDE SEQUENCE</scope>
</reference>
<organism evidence="1 2">
    <name type="scientific">Staurois parvus</name>
    <dbReference type="NCBI Taxonomy" id="386267"/>
    <lineage>
        <taxon>Eukaryota</taxon>
        <taxon>Metazoa</taxon>
        <taxon>Chordata</taxon>
        <taxon>Craniata</taxon>
        <taxon>Vertebrata</taxon>
        <taxon>Euteleostomi</taxon>
        <taxon>Amphibia</taxon>
        <taxon>Batrachia</taxon>
        <taxon>Anura</taxon>
        <taxon>Neobatrachia</taxon>
        <taxon>Ranoidea</taxon>
        <taxon>Ranidae</taxon>
        <taxon>Staurois</taxon>
    </lineage>
</organism>
<dbReference type="Proteomes" id="UP001162483">
    <property type="component" value="Unassembled WGS sequence"/>
</dbReference>
<keyword evidence="2" id="KW-1185">Reference proteome</keyword>
<sequence>ISDGGEVLFVNKTVHSPVSSCTLLCMAVHNTAMQSSVLTVKHKHSHTVTNGT</sequence>